<proteinExistence type="predicted"/>
<dbReference type="CDD" id="cd04182">
    <property type="entry name" value="GT_2_like_f"/>
    <property type="match status" value="1"/>
</dbReference>
<dbReference type="PANTHER" id="PTHR43777:SF1">
    <property type="entry name" value="MOLYBDENUM COFACTOR CYTIDYLYLTRANSFERASE"/>
    <property type="match status" value="1"/>
</dbReference>
<evidence type="ECO:0000313" key="3">
    <source>
        <dbReference type="Proteomes" id="UP001429357"/>
    </source>
</evidence>
<gene>
    <name evidence="2" type="ORF">BAU18_001785</name>
</gene>
<dbReference type="RefSeq" id="WP_430623426.1">
    <property type="nucleotide sequence ID" value="NZ_MAEI02000001.1"/>
</dbReference>
<accession>A0ABV0F557</accession>
<evidence type="ECO:0000313" key="2">
    <source>
        <dbReference type="EMBL" id="MEO1782192.1"/>
    </source>
</evidence>
<dbReference type="Gene3D" id="3.90.550.10">
    <property type="entry name" value="Spore Coat Polysaccharide Biosynthesis Protein SpsA, Chain A"/>
    <property type="match status" value="1"/>
</dbReference>
<keyword evidence="2" id="KW-0808">Transferase</keyword>
<keyword evidence="2" id="KW-0548">Nucleotidyltransferase</keyword>
<dbReference type="GO" id="GO:0016779">
    <property type="term" value="F:nucleotidyltransferase activity"/>
    <property type="evidence" value="ECO:0007669"/>
    <property type="project" value="UniProtKB-KW"/>
</dbReference>
<reference evidence="2" key="1">
    <citation type="submission" date="2016-06" db="EMBL/GenBank/DDBJ databases">
        <authorList>
            <person name="Van Tyne D."/>
        </authorList>
    </citation>
    <scope>NUCLEOTIDE SEQUENCE</scope>
    <source>
        <strain evidence="2">JM9A</strain>
    </source>
</reference>
<dbReference type="InterPro" id="IPR029044">
    <property type="entry name" value="Nucleotide-diphossugar_trans"/>
</dbReference>
<feature type="domain" description="MobA-like NTP transferase" evidence="1">
    <location>
        <begin position="2"/>
        <end position="149"/>
    </location>
</feature>
<sequence>MASGHSSRMQQNKLFLPFQEATFLERTIQLVQSVGFGKVVLVIKPEDLVHLKIPKQVVVIENNASDRGQSASVRLGTAQVEGQGVIFLTADQPLLTRDILMTLIKKGEVDKIVFPTREAQPATPIFFGSHYFDELLRVTGDRGGRQVRDRFPNNWLTFPVASRLLMDVDTPEDYQNLLEEPSVT</sequence>
<reference evidence="2" key="2">
    <citation type="submission" date="2024-02" db="EMBL/GenBank/DDBJ databases">
        <title>The Genome Sequence of Enterococcus diestrammenae JM9A.</title>
        <authorList>
            <person name="Earl A."/>
            <person name="Manson A."/>
            <person name="Gilmore M."/>
            <person name="Sanders J."/>
            <person name="Shea T."/>
            <person name="Howe W."/>
            <person name="Livny J."/>
            <person name="Cuomo C."/>
            <person name="Neafsey D."/>
            <person name="Birren B."/>
        </authorList>
    </citation>
    <scope>NUCLEOTIDE SEQUENCE</scope>
    <source>
        <strain evidence="2">JM9A</strain>
    </source>
</reference>
<dbReference type="EMBL" id="MAEI02000001">
    <property type="protein sequence ID" value="MEO1782192.1"/>
    <property type="molecule type" value="Genomic_DNA"/>
</dbReference>
<keyword evidence="3" id="KW-1185">Reference proteome</keyword>
<protein>
    <submittedName>
        <fullName evidence="2">Molybdenum cofactor cytidylyltransferase</fullName>
    </submittedName>
</protein>
<dbReference type="SUPFAM" id="SSF53448">
    <property type="entry name" value="Nucleotide-diphospho-sugar transferases"/>
    <property type="match status" value="1"/>
</dbReference>
<comment type="caution">
    <text evidence="2">The sequence shown here is derived from an EMBL/GenBank/DDBJ whole genome shotgun (WGS) entry which is preliminary data.</text>
</comment>
<organism evidence="2 3">
    <name type="scientific">Enterococcus diestrammenae</name>
    <dbReference type="NCBI Taxonomy" id="1155073"/>
    <lineage>
        <taxon>Bacteria</taxon>
        <taxon>Bacillati</taxon>
        <taxon>Bacillota</taxon>
        <taxon>Bacilli</taxon>
        <taxon>Lactobacillales</taxon>
        <taxon>Enterococcaceae</taxon>
        <taxon>Enterococcus</taxon>
    </lineage>
</organism>
<dbReference type="Pfam" id="PF12804">
    <property type="entry name" value="NTP_transf_3"/>
    <property type="match status" value="1"/>
</dbReference>
<evidence type="ECO:0000259" key="1">
    <source>
        <dbReference type="Pfam" id="PF12804"/>
    </source>
</evidence>
<dbReference type="Proteomes" id="UP001429357">
    <property type="component" value="Unassembled WGS sequence"/>
</dbReference>
<dbReference type="InterPro" id="IPR025877">
    <property type="entry name" value="MobA-like_NTP_Trfase"/>
</dbReference>
<name>A0ABV0F557_9ENTE</name>
<dbReference type="PANTHER" id="PTHR43777">
    <property type="entry name" value="MOLYBDENUM COFACTOR CYTIDYLYLTRANSFERASE"/>
    <property type="match status" value="1"/>
</dbReference>